<name>A0ABQ6HIV0_9GAMM</name>
<dbReference type="RefSeq" id="WP_284299781.1">
    <property type="nucleotide sequence ID" value="NZ_BSSV01000006.1"/>
</dbReference>
<sequence length="140" mass="16158">MEVKQLALNEENPQVIAVLNQLRPDYSPLELQQQITKQQQHGYHIIYVQQGSQTLGVAGFVINEKLAWGKNIYVDDLITDSHSRSCGVGTKLIDWLKDYARAQNCKEIHLDSGVQRFLAHKFYLRESFVISSHHFTYRLS</sequence>
<dbReference type="EMBL" id="BSSV01000006">
    <property type="protein sequence ID" value="GLX86601.1"/>
    <property type="molecule type" value="Genomic_DNA"/>
</dbReference>
<dbReference type="Proteomes" id="UP001157134">
    <property type="component" value="Unassembled WGS sequence"/>
</dbReference>
<proteinExistence type="predicted"/>
<keyword evidence="3" id="KW-1185">Reference proteome</keyword>
<dbReference type="Pfam" id="PF00583">
    <property type="entry name" value="Acetyltransf_1"/>
    <property type="match status" value="1"/>
</dbReference>
<reference evidence="2 3" key="1">
    <citation type="submission" date="2023-03" db="EMBL/GenBank/DDBJ databases">
        <title>Thalassotalea loyana LMG 22536T draft genome sequence.</title>
        <authorList>
            <person name="Sawabe T."/>
        </authorList>
    </citation>
    <scope>NUCLEOTIDE SEQUENCE [LARGE SCALE GENOMIC DNA]</scope>
    <source>
        <strain evidence="2 3">LMG 22536</strain>
    </source>
</reference>
<feature type="domain" description="N-acetyltransferase" evidence="1">
    <location>
        <begin position="1"/>
        <end position="140"/>
    </location>
</feature>
<protein>
    <submittedName>
        <fullName evidence="2">N-acetyltransferase GCN5</fullName>
    </submittedName>
</protein>
<gene>
    <name evidence="2" type="ORF">tloyanaT_28540</name>
</gene>
<accession>A0ABQ6HIV0</accession>
<comment type="caution">
    <text evidence="2">The sequence shown here is derived from an EMBL/GenBank/DDBJ whole genome shotgun (WGS) entry which is preliminary data.</text>
</comment>
<dbReference type="PROSITE" id="PS51186">
    <property type="entry name" value="GNAT"/>
    <property type="match status" value="1"/>
</dbReference>
<dbReference type="Gene3D" id="3.40.630.30">
    <property type="match status" value="1"/>
</dbReference>
<evidence type="ECO:0000259" key="1">
    <source>
        <dbReference type="PROSITE" id="PS51186"/>
    </source>
</evidence>
<evidence type="ECO:0000313" key="3">
    <source>
        <dbReference type="Proteomes" id="UP001157134"/>
    </source>
</evidence>
<dbReference type="InterPro" id="IPR016181">
    <property type="entry name" value="Acyl_CoA_acyltransferase"/>
</dbReference>
<evidence type="ECO:0000313" key="2">
    <source>
        <dbReference type="EMBL" id="GLX86601.1"/>
    </source>
</evidence>
<organism evidence="2 3">
    <name type="scientific">Thalassotalea loyana</name>
    <dbReference type="NCBI Taxonomy" id="280483"/>
    <lineage>
        <taxon>Bacteria</taxon>
        <taxon>Pseudomonadati</taxon>
        <taxon>Pseudomonadota</taxon>
        <taxon>Gammaproteobacteria</taxon>
        <taxon>Alteromonadales</taxon>
        <taxon>Colwelliaceae</taxon>
        <taxon>Thalassotalea</taxon>
    </lineage>
</organism>
<dbReference type="InterPro" id="IPR000182">
    <property type="entry name" value="GNAT_dom"/>
</dbReference>
<dbReference type="CDD" id="cd04301">
    <property type="entry name" value="NAT_SF"/>
    <property type="match status" value="1"/>
</dbReference>
<dbReference type="SUPFAM" id="SSF55729">
    <property type="entry name" value="Acyl-CoA N-acyltransferases (Nat)"/>
    <property type="match status" value="1"/>
</dbReference>